<comment type="cofactor">
    <cofactor evidence="1">
        <name>pyridoxal 5'-phosphate</name>
        <dbReference type="ChEBI" id="CHEBI:597326"/>
    </cofactor>
</comment>
<gene>
    <name evidence="13" type="ORF">E0H58_39125</name>
    <name evidence="14" type="ORF">E0H92_10220</name>
</gene>
<keyword evidence="7 14" id="KW-0456">Lyase</keyword>
<dbReference type="InterPro" id="IPR001926">
    <property type="entry name" value="TrpB-like_PALP"/>
</dbReference>
<proteinExistence type="inferred from homology"/>
<keyword evidence="5" id="KW-0663">Pyridoxal phosphate</keyword>
<evidence type="ECO:0000256" key="7">
    <source>
        <dbReference type="ARBA" id="ARBA00023239"/>
    </source>
</evidence>
<comment type="caution">
    <text evidence="14">The sequence shown here is derived from an EMBL/GenBank/DDBJ whole genome shotgun (WGS) entry which is preliminary data.</text>
</comment>
<evidence type="ECO:0000256" key="1">
    <source>
        <dbReference type="ARBA" id="ARBA00001933"/>
    </source>
</evidence>
<evidence type="ECO:0000256" key="2">
    <source>
        <dbReference type="ARBA" id="ARBA00005003"/>
    </source>
</evidence>
<dbReference type="RefSeq" id="WP_131468173.1">
    <property type="nucleotide sequence ID" value="NZ_SJJY01000013.1"/>
</dbReference>
<evidence type="ECO:0000313" key="16">
    <source>
        <dbReference type="Proteomes" id="UP000294225"/>
    </source>
</evidence>
<dbReference type="GO" id="GO:0019343">
    <property type="term" value="P:cysteine biosynthetic process via cystathionine"/>
    <property type="evidence" value="ECO:0007669"/>
    <property type="project" value="InterPro"/>
</dbReference>
<sequence length="457" mass="48612">MRYADSLLDLVGNTPLVKLGKTTDGAKPLVLAKVEYFNPGGSVKDRIAVRMIEAAEASGELKPGGTIVEPTSGNTGVGLAMVAQQKGYKCVFVCPDKVSEDKRNVLKAYGADVVVCPTAVAPEHPDSYYNVSDRLVREIEGAWKPNQYANQNNPRSHYETTGPELWEQTEGKITHFVAGVGTGGTISGTGKYLKEVSGGRVQIIGADPEGSVYSGGTGRPYLVEGVGEDFWPETYDRDICDRVIEVSDADSFALTRRLAREEAMLVGGSAGMAAAAAIKLAHELDDPEAVIVVLLPDGGRGYLTKVFNDDWLAQYGFLAHTKQGTTLGDVLAGKDGSLPPLVHTHPHETIAEAVAILREYGVSQMPVVRAEPPVMAAEVAGAVSERTLMDALYSGKARLADMVEQHMDAALPSLGAGESVTKAVELLEGRDALMVLDDGKPVGVLTRQDLLVHLSAD</sequence>
<evidence type="ECO:0000256" key="10">
    <source>
        <dbReference type="NCBIfam" id="TIGR01137"/>
    </source>
</evidence>
<evidence type="ECO:0000313" key="14">
    <source>
        <dbReference type="EMBL" id="TCC41985.1"/>
    </source>
</evidence>
<dbReference type="SUPFAM" id="SSF54631">
    <property type="entry name" value="CBS-domain pair"/>
    <property type="match status" value="1"/>
</dbReference>
<dbReference type="Pfam" id="PF00291">
    <property type="entry name" value="PALP"/>
    <property type="match status" value="1"/>
</dbReference>
<evidence type="ECO:0000256" key="3">
    <source>
        <dbReference type="ARBA" id="ARBA00007103"/>
    </source>
</evidence>
<evidence type="ECO:0000256" key="8">
    <source>
        <dbReference type="ARBA" id="ARBA00026192"/>
    </source>
</evidence>
<dbReference type="AlphaFoldDB" id="A0A4R0JJL7"/>
<dbReference type="FunFam" id="3.40.50.1100:FF:000118">
    <property type="entry name" value="Related to CYS4-cystathionine beta-synthase"/>
    <property type="match status" value="1"/>
</dbReference>
<evidence type="ECO:0000256" key="6">
    <source>
        <dbReference type="ARBA" id="ARBA00023122"/>
    </source>
</evidence>
<dbReference type="Gene3D" id="3.10.580.10">
    <property type="entry name" value="CBS-domain"/>
    <property type="match status" value="1"/>
</dbReference>
<feature type="domain" description="CBS" evidence="12">
    <location>
        <begin position="337"/>
        <end position="398"/>
    </location>
</feature>
<evidence type="ECO:0000256" key="11">
    <source>
        <dbReference type="PROSITE-ProRule" id="PRU00703"/>
    </source>
</evidence>
<dbReference type="EMBL" id="SJJY01000013">
    <property type="protein sequence ID" value="TCC16493.1"/>
    <property type="molecule type" value="Genomic_DNA"/>
</dbReference>
<dbReference type="GO" id="GO:0004122">
    <property type="term" value="F:cystathionine beta-synthase activity"/>
    <property type="evidence" value="ECO:0007669"/>
    <property type="project" value="UniProtKB-UniRule"/>
</dbReference>
<dbReference type="InterPro" id="IPR005857">
    <property type="entry name" value="Cysta_beta_synth"/>
</dbReference>
<dbReference type="EMBL" id="SJKC01000001">
    <property type="protein sequence ID" value="TCC41985.1"/>
    <property type="molecule type" value="Genomic_DNA"/>
</dbReference>
<dbReference type="FunFam" id="3.40.50.1100:FF:000003">
    <property type="entry name" value="Cystathionine beta-synthase"/>
    <property type="match status" value="1"/>
</dbReference>
<dbReference type="InterPro" id="IPR001216">
    <property type="entry name" value="P-phosphate_BS"/>
</dbReference>
<dbReference type="InterPro" id="IPR046342">
    <property type="entry name" value="CBS_dom_sf"/>
</dbReference>
<organism evidence="14 16">
    <name type="scientific">Kribbella speibonae</name>
    <dbReference type="NCBI Taxonomy" id="1572660"/>
    <lineage>
        <taxon>Bacteria</taxon>
        <taxon>Bacillati</taxon>
        <taxon>Actinomycetota</taxon>
        <taxon>Actinomycetes</taxon>
        <taxon>Propionibacteriales</taxon>
        <taxon>Kribbellaceae</taxon>
        <taxon>Kribbella</taxon>
    </lineage>
</organism>
<dbReference type="GO" id="GO:0006535">
    <property type="term" value="P:cysteine biosynthetic process from serine"/>
    <property type="evidence" value="ECO:0007669"/>
    <property type="project" value="InterPro"/>
</dbReference>
<dbReference type="Proteomes" id="UP000294225">
    <property type="component" value="Unassembled WGS sequence"/>
</dbReference>
<dbReference type="PROSITE" id="PS00901">
    <property type="entry name" value="CYS_SYNTHASE"/>
    <property type="match status" value="1"/>
</dbReference>
<accession>A0A4R0JJL7</accession>
<dbReference type="PANTHER" id="PTHR10314">
    <property type="entry name" value="CYSTATHIONINE BETA-SYNTHASE"/>
    <property type="match status" value="1"/>
</dbReference>
<evidence type="ECO:0000256" key="5">
    <source>
        <dbReference type="ARBA" id="ARBA00022898"/>
    </source>
</evidence>
<dbReference type="InterPro" id="IPR036052">
    <property type="entry name" value="TrpB-like_PALP_sf"/>
</dbReference>
<comment type="similarity">
    <text evidence="3">Belongs to the cysteine synthase/cystathionine beta-synthase family.</text>
</comment>
<reference evidence="15 16" key="1">
    <citation type="submission" date="2019-02" db="EMBL/GenBank/DDBJ databases">
        <title>Kribbella capetownensis sp. nov. and Kribbella speibonae sp. nov., isolated from soil.</title>
        <authorList>
            <person name="Curtis S.M."/>
            <person name="Norton I."/>
            <person name="Everest G.J."/>
            <person name="Meyers P.R."/>
        </authorList>
    </citation>
    <scope>NUCLEOTIDE SEQUENCE [LARGE SCALE GENOMIC DNA]</scope>
    <source>
        <strain evidence="13 15">SK5</strain>
        <strain evidence="14 16">YM55</strain>
    </source>
</reference>
<dbReference type="InterPro" id="IPR050214">
    <property type="entry name" value="Cys_Synth/Cystath_Beta-Synth"/>
</dbReference>
<evidence type="ECO:0000313" key="15">
    <source>
        <dbReference type="Proteomes" id="UP000292385"/>
    </source>
</evidence>
<protein>
    <recommendedName>
        <fullName evidence="8 10">Cystathionine beta-synthase</fullName>
        <ecNumber evidence="4 10">4.2.1.22</ecNumber>
    </recommendedName>
</protein>
<dbReference type="PROSITE" id="PS51371">
    <property type="entry name" value="CBS"/>
    <property type="match status" value="1"/>
</dbReference>
<dbReference type="GO" id="GO:0016765">
    <property type="term" value="F:transferase activity, transferring alkyl or aryl (other than methyl) groups"/>
    <property type="evidence" value="ECO:0007669"/>
    <property type="project" value="UniProtKB-ARBA"/>
</dbReference>
<dbReference type="SUPFAM" id="SSF53686">
    <property type="entry name" value="Tryptophan synthase beta subunit-like PLP-dependent enzymes"/>
    <property type="match status" value="1"/>
</dbReference>
<dbReference type="UniPathway" id="UPA00136">
    <property type="reaction ID" value="UER00201"/>
</dbReference>
<keyword evidence="15" id="KW-1185">Reference proteome</keyword>
<dbReference type="InterPro" id="IPR000644">
    <property type="entry name" value="CBS_dom"/>
</dbReference>
<dbReference type="EC" id="4.2.1.22" evidence="4 10"/>
<dbReference type="GO" id="GO:0005737">
    <property type="term" value="C:cytoplasm"/>
    <property type="evidence" value="ECO:0007669"/>
    <property type="project" value="InterPro"/>
</dbReference>
<comment type="catalytic activity">
    <reaction evidence="9">
        <text>L-homocysteine + L-serine = L,L-cystathionine + H2O</text>
        <dbReference type="Rhea" id="RHEA:10112"/>
        <dbReference type="ChEBI" id="CHEBI:15377"/>
        <dbReference type="ChEBI" id="CHEBI:33384"/>
        <dbReference type="ChEBI" id="CHEBI:58161"/>
        <dbReference type="ChEBI" id="CHEBI:58199"/>
        <dbReference type="EC" id="4.2.1.22"/>
    </reaction>
</comment>
<dbReference type="CDD" id="cd01561">
    <property type="entry name" value="CBS_like"/>
    <property type="match status" value="1"/>
</dbReference>
<dbReference type="SMART" id="SM00116">
    <property type="entry name" value="CBS"/>
    <property type="match status" value="2"/>
</dbReference>
<evidence type="ECO:0000259" key="12">
    <source>
        <dbReference type="PROSITE" id="PS51371"/>
    </source>
</evidence>
<evidence type="ECO:0000256" key="4">
    <source>
        <dbReference type="ARBA" id="ARBA00012041"/>
    </source>
</evidence>
<comment type="pathway">
    <text evidence="2">Amino-acid biosynthesis; L-cysteine biosynthesis; L-cysteine from L-homocysteine and L-serine: step 1/2.</text>
</comment>
<keyword evidence="6 11" id="KW-0129">CBS domain</keyword>
<dbReference type="Pfam" id="PF00571">
    <property type="entry name" value="CBS"/>
    <property type="match status" value="2"/>
</dbReference>
<dbReference type="NCBIfam" id="TIGR01137">
    <property type="entry name" value="cysta_beta"/>
    <property type="match status" value="1"/>
</dbReference>
<name>A0A4R0JJL7_9ACTN</name>
<evidence type="ECO:0000313" key="13">
    <source>
        <dbReference type="EMBL" id="TCC16493.1"/>
    </source>
</evidence>
<dbReference type="Gene3D" id="3.40.50.1100">
    <property type="match status" value="2"/>
</dbReference>
<dbReference type="Proteomes" id="UP000292385">
    <property type="component" value="Unassembled WGS sequence"/>
</dbReference>
<evidence type="ECO:0000256" key="9">
    <source>
        <dbReference type="ARBA" id="ARBA00047490"/>
    </source>
</evidence>